<accession>A0A937K540</accession>
<dbReference type="AlphaFoldDB" id="A0A937K540"/>
<dbReference type="RefSeq" id="WP_202767924.1">
    <property type="nucleotide sequence ID" value="NZ_JAESWA010000022.1"/>
</dbReference>
<keyword evidence="1" id="KW-1133">Transmembrane helix</keyword>
<comment type="caution">
    <text evidence="2">The sequence shown here is derived from an EMBL/GenBank/DDBJ whole genome shotgun (WGS) entry which is preliminary data.</text>
</comment>
<dbReference type="EMBL" id="JAESWA010000022">
    <property type="protein sequence ID" value="MBL4932579.1"/>
    <property type="molecule type" value="Genomic_DNA"/>
</dbReference>
<reference evidence="2" key="1">
    <citation type="submission" date="2021-01" db="EMBL/GenBank/DDBJ databases">
        <title>Genome public.</title>
        <authorList>
            <person name="Liu C."/>
            <person name="Sun Q."/>
        </authorList>
    </citation>
    <scope>NUCLEOTIDE SEQUENCE</scope>
    <source>
        <strain evidence="2">YIM B02565</strain>
    </source>
</reference>
<feature type="transmembrane region" description="Helical" evidence="1">
    <location>
        <begin position="207"/>
        <end position="227"/>
    </location>
</feature>
<name>A0A937K540_9CLOT</name>
<protein>
    <submittedName>
        <fullName evidence="2">LPXTG cell wall anchor domain-containing protein</fullName>
    </submittedName>
</protein>
<keyword evidence="1" id="KW-0472">Membrane</keyword>
<proteinExistence type="predicted"/>
<keyword evidence="3" id="KW-1185">Reference proteome</keyword>
<evidence type="ECO:0000256" key="1">
    <source>
        <dbReference type="SAM" id="Phobius"/>
    </source>
</evidence>
<gene>
    <name evidence="2" type="ORF">JK634_12220</name>
</gene>
<dbReference type="NCBIfam" id="TIGR01167">
    <property type="entry name" value="LPXTG_anchor"/>
    <property type="match status" value="1"/>
</dbReference>
<dbReference type="Proteomes" id="UP000623681">
    <property type="component" value="Unassembled WGS sequence"/>
</dbReference>
<evidence type="ECO:0000313" key="2">
    <source>
        <dbReference type="EMBL" id="MBL4932579.1"/>
    </source>
</evidence>
<sequence length="242" mass="26579">MKIRKQIKKFILALFVGAMMVSLVVGSIKASALQGVQDKVTIVPKVSDNNSGMFDESDGFWYPGRKLTKDFVIKNDNTTDLEISKISVKIESVNNFLLRKVINPDESIYNEFLKNLKVQLKDKDLVLFDGTFEDLKNNSVLLDKPIVTSGGSSEDISITVYLNETTGNIFQNLQQLFNLSIQFSLKDGGTVTTAITTLPKTGAAANFALLTALAMALIGIGLIIFDYRQKKASLNKGGNSIE</sequence>
<keyword evidence="1" id="KW-0812">Transmembrane</keyword>
<organism evidence="2 3">
    <name type="scientific">Clostridium paridis</name>
    <dbReference type="NCBI Taxonomy" id="2803863"/>
    <lineage>
        <taxon>Bacteria</taxon>
        <taxon>Bacillati</taxon>
        <taxon>Bacillota</taxon>
        <taxon>Clostridia</taxon>
        <taxon>Eubacteriales</taxon>
        <taxon>Clostridiaceae</taxon>
        <taxon>Clostridium</taxon>
    </lineage>
</organism>
<evidence type="ECO:0000313" key="3">
    <source>
        <dbReference type="Proteomes" id="UP000623681"/>
    </source>
</evidence>